<dbReference type="InterPro" id="IPR006012">
    <property type="entry name" value="Syntaxin/epimorphin_CS"/>
</dbReference>
<keyword evidence="3" id="KW-0653">Protein transport</keyword>
<proteinExistence type="inferred from homology"/>
<keyword evidence="5" id="KW-0175">Coiled coil</keyword>
<dbReference type="OMA" id="FQAAVCH"/>
<feature type="domain" description="T-SNARE coiled-coil homology" evidence="7">
    <location>
        <begin position="213"/>
        <end position="275"/>
    </location>
</feature>
<dbReference type="PROSITE" id="PS00914">
    <property type="entry name" value="SYNTAXIN"/>
    <property type="match status" value="1"/>
</dbReference>
<dbReference type="PANTHER" id="PTHR19957:SF251">
    <property type="entry name" value="SYNTAXIN-RELATED PROTEIN KNOLLE"/>
    <property type="match status" value="1"/>
</dbReference>
<dbReference type="SMART" id="SM00397">
    <property type="entry name" value="t_SNARE"/>
    <property type="match status" value="1"/>
</dbReference>
<dbReference type="Pfam" id="PF00804">
    <property type="entry name" value="Syntaxin"/>
    <property type="match status" value="1"/>
</dbReference>
<dbReference type="InterPro" id="IPR000727">
    <property type="entry name" value="T_SNARE_dom"/>
</dbReference>
<dbReference type="Proteomes" id="UP000825935">
    <property type="component" value="Chromosome 17"/>
</dbReference>
<dbReference type="GO" id="GO:0006887">
    <property type="term" value="P:exocytosis"/>
    <property type="evidence" value="ECO:0007669"/>
    <property type="project" value="TreeGrafter"/>
</dbReference>
<dbReference type="InterPro" id="IPR006011">
    <property type="entry name" value="Syntaxin_N"/>
</dbReference>
<evidence type="ECO:0000256" key="5">
    <source>
        <dbReference type="SAM" id="Coils"/>
    </source>
</evidence>
<organism evidence="8 9">
    <name type="scientific">Ceratopteris richardii</name>
    <name type="common">Triangle waterfern</name>
    <dbReference type="NCBI Taxonomy" id="49495"/>
    <lineage>
        <taxon>Eukaryota</taxon>
        <taxon>Viridiplantae</taxon>
        <taxon>Streptophyta</taxon>
        <taxon>Embryophyta</taxon>
        <taxon>Tracheophyta</taxon>
        <taxon>Polypodiopsida</taxon>
        <taxon>Polypodiidae</taxon>
        <taxon>Polypodiales</taxon>
        <taxon>Pteridineae</taxon>
        <taxon>Pteridaceae</taxon>
        <taxon>Parkerioideae</taxon>
        <taxon>Ceratopteris</taxon>
    </lineage>
</organism>
<gene>
    <name evidence="8" type="ORF">KP509_17G026900</name>
</gene>
<dbReference type="Pfam" id="PF05739">
    <property type="entry name" value="SNARE"/>
    <property type="match status" value="1"/>
</dbReference>
<dbReference type="GO" id="GO:0048278">
    <property type="term" value="P:vesicle docking"/>
    <property type="evidence" value="ECO:0007669"/>
    <property type="project" value="TreeGrafter"/>
</dbReference>
<dbReference type="CDD" id="cd00179">
    <property type="entry name" value="SynN"/>
    <property type="match status" value="1"/>
</dbReference>
<keyword evidence="6" id="KW-0812">Transmembrane</keyword>
<evidence type="ECO:0000256" key="6">
    <source>
        <dbReference type="SAM" id="Phobius"/>
    </source>
</evidence>
<evidence type="ECO:0000256" key="2">
    <source>
        <dbReference type="ARBA" id="ARBA00022448"/>
    </source>
</evidence>
<dbReference type="GO" id="GO:0006906">
    <property type="term" value="P:vesicle fusion"/>
    <property type="evidence" value="ECO:0007669"/>
    <property type="project" value="TreeGrafter"/>
</dbReference>
<dbReference type="AlphaFoldDB" id="A0A8T2SSY0"/>
<dbReference type="SMART" id="SM00503">
    <property type="entry name" value="SynN"/>
    <property type="match status" value="1"/>
</dbReference>
<protein>
    <recommendedName>
        <fullName evidence="7">t-SNARE coiled-coil homology domain-containing protein</fullName>
    </recommendedName>
</protein>
<comment type="caution">
    <text evidence="8">The sequence shown here is derived from an EMBL/GenBank/DDBJ whole genome shotgun (WGS) entry which is preliminary data.</text>
</comment>
<dbReference type="Gene3D" id="1.20.5.110">
    <property type="match status" value="1"/>
</dbReference>
<dbReference type="InterPro" id="IPR045242">
    <property type="entry name" value="Syntaxin"/>
</dbReference>
<dbReference type="GO" id="GO:0012505">
    <property type="term" value="C:endomembrane system"/>
    <property type="evidence" value="ECO:0007669"/>
    <property type="project" value="TreeGrafter"/>
</dbReference>
<dbReference type="FunFam" id="1.20.5.110:FF:000008">
    <property type="entry name" value="Syntaxin 132"/>
    <property type="match status" value="1"/>
</dbReference>
<evidence type="ECO:0000259" key="7">
    <source>
        <dbReference type="PROSITE" id="PS50192"/>
    </source>
</evidence>
<keyword evidence="6" id="KW-0472">Membrane</keyword>
<keyword evidence="6" id="KW-1133">Transmembrane helix</keyword>
<evidence type="ECO:0000313" key="9">
    <source>
        <dbReference type="Proteomes" id="UP000825935"/>
    </source>
</evidence>
<dbReference type="PROSITE" id="PS50192">
    <property type="entry name" value="T_SNARE"/>
    <property type="match status" value="1"/>
</dbReference>
<evidence type="ECO:0000313" key="8">
    <source>
        <dbReference type="EMBL" id="KAH7372888.1"/>
    </source>
</evidence>
<keyword evidence="9" id="KW-1185">Reference proteome</keyword>
<dbReference type="PANTHER" id="PTHR19957">
    <property type="entry name" value="SYNTAXIN"/>
    <property type="match status" value="1"/>
</dbReference>
<dbReference type="GO" id="GO:0000149">
    <property type="term" value="F:SNARE binding"/>
    <property type="evidence" value="ECO:0007669"/>
    <property type="project" value="TreeGrafter"/>
</dbReference>
<dbReference type="FunFam" id="1.20.58.70:FF:000003">
    <property type="entry name" value="Qa-SNARE, Sso1/Syntaxin1-type, SYP12A-group"/>
    <property type="match status" value="1"/>
</dbReference>
<name>A0A8T2SSY0_CERRI</name>
<comment type="similarity">
    <text evidence="1 4">Belongs to the syntaxin family.</text>
</comment>
<dbReference type="GO" id="GO:0005484">
    <property type="term" value="F:SNAP receptor activity"/>
    <property type="evidence" value="ECO:0007669"/>
    <property type="project" value="InterPro"/>
</dbReference>
<keyword evidence="2" id="KW-0813">Transport</keyword>
<accession>A0A8T2SSY0</accession>
<dbReference type="OrthoDB" id="10255013at2759"/>
<dbReference type="SUPFAM" id="SSF47661">
    <property type="entry name" value="t-snare proteins"/>
    <property type="match status" value="1"/>
</dbReference>
<sequence length="311" mass="35694">MNDLLPKSLKGGEGMEYVNLKKDTARVGDVEMGIPLENEQQSLAMFFEEVSAIKKEMDKVKELLGMLQAAHEESKTVHRAERMKEVRERMEREVREVLVKARTIKAQLDQLDASNAAARRLSGCGPGTSSDRTRISLTTSLRTKLSHLMQDFQRLRDQARSEYRDAVRRRFYTVNGQMPDEETVERIIDTGESEVFLQKAIHEQGRGQVLDTILEIQERHGAALEMERNLLELHQVFLDMAVLVDSQAEQLNDIEHYVSQANVYMDRGAQQLKRAKDYQRSTRKWMIIAIIILLVLVLLIVVPIATTFKRS</sequence>
<reference evidence="8" key="1">
    <citation type="submission" date="2021-08" db="EMBL/GenBank/DDBJ databases">
        <title>WGS assembly of Ceratopteris richardii.</title>
        <authorList>
            <person name="Marchant D.B."/>
            <person name="Chen G."/>
            <person name="Jenkins J."/>
            <person name="Shu S."/>
            <person name="Leebens-Mack J."/>
            <person name="Grimwood J."/>
            <person name="Schmutz J."/>
            <person name="Soltis P."/>
            <person name="Soltis D."/>
            <person name="Chen Z.-H."/>
        </authorList>
    </citation>
    <scope>NUCLEOTIDE SEQUENCE</scope>
    <source>
        <strain evidence="8">Whitten #5841</strain>
        <tissue evidence="8">Leaf</tissue>
    </source>
</reference>
<dbReference type="Gene3D" id="1.20.58.70">
    <property type="match status" value="1"/>
</dbReference>
<evidence type="ECO:0000256" key="1">
    <source>
        <dbReference type="ARBA" id="ARBA00009063"/>
    </source>
</evidence>
<dbReference type="GO" id="GO:0006886">
    <property type="term" value="P:intracellular protein transport"/>
    <property type="evidence" value="ECO:0007669"/>
    <property type="project" value="InterPro"/>
</dbReference>
<dbReference type="InterPro" id="IPR010989">
    <property type="entry name" value="SNARE"/>
</dbReference>
<feature type="coiled-coil region" evidence="5">
    <location>
        <begin position="53"/>
        <end position="107"/>
    </location>
</feature>
<dbReference type="GO" id="GO:0005886">
    <property type="term" value="C:plasma membrane"/>
    <property type="evidence" value="ECO:0007669"/>
    <property type="project" value="TreeGrafter"/>
</dbReference>
<feature type="transmembrane region" description="Helical" evidence="6">
    <location>
        <begin position="285"/>
        <end position="305"/>
    </location>
</feature>
<dbReference type="GO" id="GO:0031201">
    <property type="term" value="C:SNARE complex"/>
    <property type="evidence" value="ECO:0007669"/>
    <property type="project" value="TreeGrafter"/>
</dbReference>
<evidence type="ECO:0000256" key="4">
    <source>
        <dbReference type="RuleBase" id="RU003858"/>
    </source>
</evidence>
<evidence type="ECO:0000256" key="3">
    <source>
        <dbReference type="ARBA" id="ARBA00022927"/>
    </source>
</evidence>
<dbReference type="CDD" id="cd15848">
    <property type="entry name" value="SNARE_syntaxin1-like"/>
    <property type="match status" value="1"/>
</dbReference>
<dbReference type="EMBL" id="CM035422">
    <property type="protein sequence ID" value="KAH7372888.1"/>
    <property type="molecule type" value="Genomic_DNA"/>
</dbReference>